<evidence type="ECO:0000259" key="3">
    <source>
        <dbReference type="PROSITE" id="PS50280"/>
    </source>
</evidence>
<dbReference type="InterPro" id="IPR046341">
    <property type="entry name" value="SET_dom_sf"/>
</dbReference>
<accession>A0A9P3LMD8</accession>
<dbReference type="Gene3D" id="2.170.270.10">
    <property type="entry name" value="SET domain"/>
    <property type="match status" value="1"/>
</dbReference>
<proteinExistence type="predicted"/>
<comment type="caution">
    <text evidence="4">The sequence shown here is derived from an EMBL/GenBank/DDBJ whole genome shotgun (WGS) entry which is preliminary data.</text>
</comment>
<evidence type="ECO:0000313" key="5">
    <source>
        <dbReference type="Proteomes" id="UP000703269"/>
    </source>
</evidence>
<evidence type="ECO:0000256" key="2">
    <source>
        <dbReference type="ARBA" id="ARBA00023163"/>
    </source>
</evidence>
<dbReference type="PANTHER" id="PTHR45747:SF4">
    <property type="entry name" value="HISTONE-LYSINE N-METHYLTRANSFERASE E(Z)"/>
    <property type="match status" value="1"/>
</dbReference>
<reference evidence="4 5" key="1">
    <citation type="submission" date="2021-08" db="EMBL/GenBank/DDBJ databases">
        <title>Draft Genome Sequence of Phanerochaete sordida strain YK-624.</title>
        <authorList>
            <person name="Mori T."/>
            <person name="Dohra H."/>
            <person name="Suzuki T."/>
            <person name="Kawagishi H."/>
            <person name="Hirai H."/>
        </authorList>
    </citation>
    <scope>NUCLEOTIDE SEQUENCE [LARGE SCALE GENOMIC DNA]</scope>
    <source>
        <strain evidence="4 5">YK-624</strain>
    </source>
</reference>
<protein>
    <submittedName>
        <fullName evidence="4">SET domain-containing protein</fullName>
    </submittedName>
</protein>
<dbReference type="PROSITE" id="PS50280">
    <property type="entry name" value="SET"/>
    <property type="match status" value="1"/>
</dbReference>
<dbReference type="InterPro" id="IPR001214">
    <property type="entry name" value="SET_dom"/>
</dbReference>
<dbReference type="InterPro" id="IPR045318">
    <property type="entry name" value="EZH1/2-like"/>
</dbReference>
<evidence type="ECO:0000313" key="4">
    <source>
        <dbReference type="EMBL" id="GJE99594.1"/>
    </source>
</evidence>
<dbReference type="EMBL" id="BPQB01000113">
    <property type="protein sequence ID" value="GJE99594.1"/>
    <property type="molecule type" value="Genomic_DNA"/>
</dbReference>
<dbReference type="GO" id="GO:0046976">
    <property type="term" value="F:histone H3K27 methyltransferase activity"/>
    <property type="evidence" value="ECO:0007669"/>
    <property type="project" value="TreeGrafter"/>
</dbReference>
<sequence length="670" mass="75059">MLDDSPPDSPHFLEPDIAEDFAEEFADDFADADDNLISAEEGHSDLVYNTILNTYCETWAEFHSWDQATASEKLAGLAVPQSMAGAVEFDYAFETEEGSEDMVAQVFKDAKADDSLGIFTVCDWDADGRLEKSARPVLSRRGRRTRSRNTCFEEHASYEACAPSNSPIWSNDDLSICRHVKYGDDPKFNARGYLRQFAAIQWQQPTWRDLDMGLIAAKTIQKLTAWASEDPAFNKVQIFWDDIGAAGIIPMDLPAMLDRLKHRDCIGWPSNGFKSELEQLVPLWRSDNEPWMSSRVAGVLASFCPKAGCVQFECFNDPYPTGWTSGRMGTTELRNEELKARYRPRKPCGVDCFLTDNPDHQAPVGWDNNQNTHLLDEMLAAEPDAVPCIISQILLNEVPCYRVFSRREAKITISSADVNAARPRWSITTMSTQTPWLIPCLPDVIMKGRAIARIVAAFARAYTVNGTVSATSAVSNMRYGGCEHHGHGQATCSTRGDPSKRAPCDCVEMKWECHPMLCDCTKRRPLLIERTAEPMCKNVEIQRAKPAAIEVKAATYGMGAFAKQTIRRKEFLGEYVAELFPWRATYVSTIGEFLNKFGNNYAFSASKTVVADAANVGNETRFFNHAEDANVAADIKLVNGDHKVVFYATRNIKKGEEMLFNYGPGYWKRD</sequence>
<dbReference type="GO" id="GO:0003682">
    <property type="term" value="F:chromatin binding"/>
    <property type="evidence" value="ECO:0007669"/>
    <property type="project" value="TreeGrafter"/>
</dbReference>
<dbReference type="GO" id="GO:0035098">
    <property type="term" value="C:ESC/E(Z) complex"/>
    <property type="evidence" value="ECO:0007669"/>
    <property type="project" value="TreeGrafter"/>
</dbReference>
<dbReference type="Proteomes" id="UP000703269">
    <property type="component" value="Unassembled WGS sequence"/>
</dbReference>
<organism evidence="4 5">
    <name type="scientific">Phanerochaete sordida</name>
    <dbReference type="NCBI Taxonomy" id="48140"/>
    <lineage>
        <taxon>Eukaryota</taxon>
        <taxon>Fungi</taxon>
        <taxon>Dikarya</taxon>
        <taxon>Basidiomycota</taxon>
        <taxon>Agaricomycotina</taxon>
        <taxon>Agaricomycetes</taxon>
        <taxon>Polyporales</taxon>
        <taxon>Phanerochaetaceae</taxon>
        <taxon>Phanerochaete</taxon>
    </lineage>
</organism>
<dbReference type="SMART" id="SM00317">
    <property type="entry name" value="SET"/>
    <property type="match status" value="1"/>
</dbReference>
<dbReference type="OrthoDB" id="6141102at2759"/>
<dbReference type="PANTHER" id="PTHR45747">
    <property type="entry name" value="HISTONE-LYSINE N-METHYLTRANSFERASE E(Z)"/>
    <property type="match status" value="1"/>
</dbReference>
<keyword evidence="1" id="KW-0805">Transcription regulation</keyword>
<name>A0A9P3LMD8_9APHY</name>
<evidence type="ECO:0000256" key="1">
    <source>
        <dbReference type="ARBA" id="ARBA00023015"/>
    </source>
</evidence>
<dbReference type="Pfam" id="PF00856">
    <property type="entry name" value="SET"/>
    <property type="match status" value="1"/>
</dbReference>
<keyword evidence="5" id="KW-1185">Reference proteome</keyword>
<feature type="domain" description="SET" evidence="3">
    <location>
        <begin position="537"/>
        <end position="663"/>
    </location>
</feature>
<dbReference type="AlphaFoldDB" id="A0A9P3LMD8"/>
<gene>
    <name evidence="4" type="ORF">PsYK624_158620</name>
</gene>
<dbReference type="GO" id="GO:0031507">
    <property type="term" value="P:heterochromatin formation"/>
    <property type="evidence" value="ECO:0007669"/>
    <property type="project" value="TreeGrafter"/>
</dbReference>
<keyword evidence="2" id="KW-0804">Transcription</keyword>
<dbReference type="SUPFAM" id="SSF82199">
    <property type="entry name" value="SET domain"/>
    <property type="match status" value="1"/>
</dbReference>